<evidence type="ECO:0000256" key="2">
    <source>
        <dbReference type="SAM" id="MobiDB-lite"/>
    </source>
</evidence>
<proteinExistence type="inferred from homology"/>
<keyword evidence="3" id="KW-0489">Methyltransferase</keyword>
<accession>A0A8H3WGV5</accession>
<dbReference type="GO" id="GO:0008168">
    <property type="term" value="F:methyltransferase activity"/>
    <property type="evidence" value="ECO:0007669"/>
    <property type="project" value="UniProtKB-KW"/>
</dbReference>
<dbReference type="PANTHER" id="PTHR43591">
    <property type="entry name" value="METHYLTRANSFERASE"/>
    <property type="match status" value="1"/>
</dbReference>
<dbReference type="SUPFAM" id="SSF53335">
    <property type="entry name" value="S-adenosyl-L-methionine-dependent methyltransferases"/>
    <property type="match status" value="2"/>
</dbReference>
<dbReference type="OrthoDB" id="2013972at2759"/>
<keyword evidence="3" id="KW-0808">Transferase</keyword>
<comment type="caution">
    <text evidence="3">The sequence shown here is derived from an EMBL/GenBank/DDBJ whole genome shotgun (WGS) entry which is preliminary data.</text>
</comment>
<gene>
    <name evidence="3" type="ORF">GQ607_006628</name>
</gene>
<organism evidence="3 4">
    <name type="scientific">Colletotrichum asianum</name>
    <dbReference type="NCBI Taxonomy" id="702518"/>
    <lineage>
        <taxon>Eukaryota</taxon>
        <taxon>Fungi</taxon>
        <taxon>Dikarya</taxon>
        <taxon>Ascomycota</taxon>
        <taxon>Pezizomycotina</taxon>
        <taxon>Sordariomycetes</taxon>
        <taxon>Hypocreomycetidae</taxon>
        <taxon>Glomerellales</taxon>
        <taxon>Glomerellaceae</taxon>
        <taxon>Colletotrichum</taxon>
        <taxon>Colletotrichum gloeosporioides species complex</taxon>
    </lineage>
</organism>
<dbReference type="AlphaFoldDB" id="A0A8H3WGV5"/>
<sequence length="687" mass="76985">MSAATETSASAPNVQSDNRAAGDTPIVADEATDDATSDLGASIASSTTSVTESIFNYRLENGRTYHKYKDGNLQHELFFLSLNDRLGLAPPNDEGSKVKRVLDVGTGTGLWAIDFGDLHPEAEVIGVDLSPPQADAPPNVSFEIDDIDEPWTYSRPFDYIHSRMMTSSVANWKTYIQNCFDNLEPGGYLELQETDLFPGCDDGTLKPDAAMIKSVTYMEEACKILGRPFQDIPALVDVMREVGFVDVSIMKEKWPSNTWPKDPHYKTLGMWAHQNSIDGIEGWTIAPFTRALGWKKEEVQVFLVDVRRELKDTTIHAWWPIYVIHGRKPEQQAASRYVKMSAPNIVTAAAGEHTDIRHVDETQLIVDDAEVADDDSSELGGSIASSQQTTSSIASSIWNFQLENGRTYHRYKEGKYQYPNDEKETERLDLQHELCLLTLDRKLGLAPPNDENSKVNRVLDLGTGTGLWAIDFGDAHPNAKVLGVDLSPPAAEVPPNVVFEVDDVEEPWAYTQPFDYIHSRFMTSSISNWEKYIRNSFDNLTPGGYFELLEVGGQLQSDDNTLRPDSAVVKSGKLLREACAILGRPFQSIPSLVDVMKEVGFVDIVMTKYKWPMNSWPKDPKHKIIGTWSLHNNLEGIEGWTMAAYTRALNWKKEEVQAFLVDVRNGLKDKSMHAYMPIYAIYGRKLE</sequence>
<dbReference type="EMBL" id="WOWK01000032">
    <property type="protein sequence ID" value="KAF0326120.1"/>
    <property type="molecule type" value="Genomic_DNA"/>
</dbReference>
<dbReference type="InterPro" id="IPR029063">
    <property type="entry name" value="SAM-dependent_MTases_sf"/>
</dbReference>
<feature type="compositionally biased region" description="Polar residues" evidence="2">
    <location>
        <begin position="1"/>
        <end position="18"/>
    </location>
</feature>
<reference evidence="3 4" key="1">
    <citation type="submission" date="2019-12" db="EMBL/GenBank/DDBJ databases">
        <title>A genome sequence resource for the geographically widespread anthracnose pathogen Colletotrichum asianum.</title>
        <authorList>
            <person name="Meng Y."/>
        </authorList>
    </citation>
    <scope>NUCLEOTIDE SEQUENCE [LARGE SCALE GENOMIC DNA]</scope>
    <source>
        <strain evidence="3 4">ICMP 18580</strain>
    </source>
</reference>
<dbReference type="Pfam" id="PF13489">
    <property type="entry name" value="Methyltransf_23"/>
    <property type="match status" value="2"/>
</dbReference>
<keyword evidence="4" id="KW-1185">Reference proteome</keyword>
<feature type="region of interest" description="Disordered" evidence="2">
    <location>
        <begin position="1"/>
        <end position="25"/>
    </location>
</feature>
<evidence type="ECO:0000313" key="3">
    <source>
        <dbReference type="EMBL" id="KAF0326120.1"/>
    </source>
</evidence>
<evidence type="ECO:0000256" key="1">
    <source>
        <dbReference type="ARBA" id="ARBA00038158"/>
    </source>
</evidence>
<name>A0A8H3WGV5_9PEZI</name>
<dbReference type="CDD" id="cd02440">
    <property type="entry name" value="AdoMet_MTases"/>
    <property type="match status" value="2"/>
</dbReference>
<dbReference type="PANTHER" id="PTHR43591:SF105">
    <property type="entry name" value="METHYLTRANSFERASE DOMAIN-CONTAINING PROTEIN-RELATED"/>
    <property type="match status" value="1"/>
</dbReference>
<comment type="similarity">
    <text evidence="1">Belongs to the methyltransferase superfamily. LaeA methyltransferase family.</text>
</comment>
<protein>
    <submittedName>
        <fullName evidence="3">Methyltransferase domain-containing protein</fullName>
    </submittedName>
</protein>
<dbReference type="GO" id="GO:0032259">
    <property type="term" value="P:methylation"/>
    <property type="evidence" value="ECO:0007669"/>
    <property type="project" value="UniProtKB-KW"/>
</dbReference>
<evidence type="ECO:0000313" key="4">
    <source>
        <dbReference type="Proteomes" id="UP000434172"/>
    </source>
</evidence>
<dbReference type="Gene3D" id="3.40.50.150">
    <property type="entry name" value="Vaccinia Virus protein VP39"/>
    <property type="match status" value="2"/>
</dbReference>
<dbReference type="Proteomes" id="UP000434172">
    <property type="component" value="Unassembled WGS sequence"/>
</dbReference>